<name>A0ABZ2BW48_9RHOB</name>
<evidence type="ECO:0000313" key="3">
    <source>
        <dbReference type="EMBL" id="WVX50281.1"/>
    </source>
</evidence>
<evidence type="ECO:0000313" key="4">
    <source>
        <dbReference type="Proteomes" id="UP001318682"/>
    </source>
</evidence>
<dbReference type="RefSeq" id="WP_187431807.1">
    <property type="nucleotide sequence ID" value="NZ_CP143423.1"/>
</dbReference>
<dbReference type="EMBL" id="CP143423">
    <property type="protein sequence ID" value="WVX50281.1"/>
    <property type="molecule type" value="Genomic_DNA"/>
</dbReference>
<dbReference type="PANTHER" id="PTHR30388:SF6">
    <property type="entry name" value="XANTHINE DEHYDROGENASE SUBUNIT A-RELATED"/>
    <property type="match status" value="1"/>
</dbReference>
<dbReference type="InterPro" id="IPR027051">
    <property type="entry name" value="XdhC_Rossmann_dom"/>
</dbReference>
<sequence>MSFDRDALIDACRRHGKLARIVVASVKGSAPREVGASMLVWSNGQSGTIGGGALEHALTMTARNMLEKGADQTTRHALGPDMGQCCGGAVEILTEIYDLERALALASDLIARGAGPEPLAVARLRTQWRNSGQRPAAQHLEGWMIEPVSHPTQMVWIWGAGHVGRALVDVLHPLPDVRITWVDTGPERFPERIPEQVTQLCATHPADVMRYAPTDAQHLIVTYSHALDLELCHRVLDHGFTTAGLIGSATKWTRFRKRLAALGHRPDHIAQITCPIGRPDLGKHPHVIALSVATELVANCQRPSVARKSHA</sequence>
<dbReference type="InterPro" id="IPR052698">
    <property type="entry name" value="MoCofactor_Util/Proc"/>
</dbReference>
<dbReference type="InterPro" id="IPR003777">
    <property type="entry name" value="XdhC_CoxI"/>
</dbReference>
<evidence type="ECO:0008006" key="5">
    <source>
        <dbReference type="Google" id="ProtNLM"/>
    </source>
</evidence>
<feature type="domain" description="XdhC Rossmann" evidence="2">
    <location>
        <begin position="155"/>
        <end position="296"/>
    </location>
</feature>
<gene>
    <name evidence="3" type="ORF">ROLI_033780</name>
</gene>
<dbReference type="InterPro" id="IPR036291">
    <property type="entry name" value="NAD(P)-bd_dom_sf"/>
</dbReference>
<accession>A0ABZ2BW48</accession>
<dbReference type="Pfam" id="PF02625">
    <property type="entry name" value="XdhC_CoxI"/>
    <property type="match status" value="1"/>
</dbReference>
<dbReference type="NCBIfam" id="TIGR02964">
    <property type="entry name" value="xanthine_xdhC"/>
    <property type="match status" value="1"/>
</dbReference>
<organism evidence="3 4">
    <name type="scientific">Roseobacter fucihabitans</name>
    <dbReference type="NCBI Taxonomy" id="1537242"/>
    <lineage>
        <taxon>Bacteria</taxon>
        <taxon>Pseudomonadati</taxon>
        <taxon>Pseudomonadota</taxon>
        <taxon>Alphaproteobacteria</taxon>
        <taxon>Rhodobacterales</taxon>
        <taxon>Roseobacteraceae</taxon>
        <taxon>Roseobacter</taxon>
    </lineage>
</organism>
<dbReference type="SUPFAM" id="SSF51735">
    <property type="entry name" value="NAD(P)-binding Rossmann-fold domains"/>
    <property type="match status" value="1"/>
</dbReference>
<dbReference type="Gene3D" id="3.40.50.720">
    <property type="entry name" value="NAD(P)-binding Rossmann-like Domain"/>
    <property type="match status" value="1"/>
</dbReference>
<dbReference type="PANTHER" id="PTHR30388">
    <property type="entry name" value="ALDEHYDE OXIDOREDUCTASE MOLYBDENUM COFACTOR ASSEMBLY PROTEIN"/>
    <property type="match status" value="1"/>
</dbReference>
<dbReference type="Proteomes" id="UP001318682">
    <property type="component" value="Chromosome"/>
</dbReference>
<feature type="domain" description="XdhC- CoxI" evidence="1">
    <location>
        <begin position="13"/>
        <end position="74"/>
    </location>
</feature>
<dbReference type="InterPro" id="IPR014308">
    <property type="entry name" value="Xanthine_DH_XdhC"/>
</dbReference>
<protein>
    <recommendedName>
        <fullName evidence="5">Xanthine dehydrogenase accessory protein XdhC</fullName>
    </recommendedName>
</protein>
<reference evidence="4" key="1">
    <citation type="submission" date="2024-01" db="EMBL/GenBank/DDBJ databases">
        <title>Roseobacter fucihabitans sp. nov., isolated from the brown alga Fucus spiralis.</title>
        <authorList>
            <person name="Hahnke S."/>
            <person name="Berger M."/>
            <person name="Schlingloff A."/>
            <person name="Athale I."/>
            <person name="Neumann-Schaal M."/>
            <person name="Adenaya A."/>
            <person name="Poehlein A."/>
            <person name="Daniel R."/>
            <person name="Pertersen J."/>
            <person name="Brinkhoff T."/>
        </authorList>
    </citation>
    <scope>NUCLEOTIDE SEQUENCE [LARGE SCALE GENOMIC DNA]</scope>
    <source>
        <strain evidence="4">B14</strain>
    </source>
</reference>
<dbReference type="Pfam" id="PF13478">
    <property type="entry name" value="XdhC_C"/>
    <property type="match status" value="1"/>
</dbReference>
<evidence type="ECO:0000259" key="2">
    <source>
        <dbReference type="Pfam" id="PF13478"/>
    </source>
</evidence>
<proteinExistence type="predicted"/>
<evidence type="ECO:0000259" key="1">
    <source>
        <dbReference type="Pfam" id="PF02625"/>
    </source>
</evidence>
<keyword evidence="4" id="KW-1185">Reference proteome</keyword>